<feature type="binding site" evidence="5">
    <location>
        <position position="76"/>
    </location>
    <ligand>
        <name>Zn(2+)</name>
        <dbReference type="ChEBI" id="CHEBI:29105"/>
    </ligand>
</feature>
<proteinExistence type="inferred from homology"/>
<feature type="binding site" evidence="5">
    <location>
        <position position="73"/>
    </location>
    <ligand>
        <name>Zn(2+)</name>
        <dbReference type="ChEBI" id="CHEBI:29105"/>
    </ligand>
</feature>
<dbReference type="Pfam" id="PF01155">
    <property type="entry name" value="HypA"/>
    <property type="match status" value="1"/>
</dbReference>
<dbReference type="OrthoDB" id="9800361at2"/>
<dbReference type="GO" id="GO:0051604">
    <property type="term" value="P:protein maturation"/>
    <property type="evidence" value="ECO:0007669"/>
    <property type="project" value="InterPro"/>
</dbReference>
<keyword evidence="3 5" id="KW-0479">Metal-binding</keyword>
<protein>
    <recommendedName>
        <fullName evidence="5">Hydrogenase maturation factor HypA</fullName>
    </recommendedName>
</protein>
<dbReference type="InterPro" id="IPR000688">
    <property type="entry name" value="HypA/HybF"/>
</dbReference>
<gene>
    <name evidence="5" type="primary">hypA</name>
    <name evidence="6" type="ORF">BOO71_0002038</name>
</gene>
<evidence type="ECO:0000256" key="4">
    <source>
        <dbReference type="ARBA" id="ARBA00022833"/>
    </source>
</evidence>
<dbReference type="HAMAP" id="MF_00213">
    <property type="entry name" value="HypA_HybF"/>
    <property type="match status" value="1"/>
</dbReference>
<dbReference type="GO" id="GO:0008270">
    <property type="term" value="F:zinc ion binding"/>
    <property type="evidence" value="ECO:0007669"/>
    <property type="project" value="UniProtKB-UniRule"/>
</dbReference>
<dbReference type="InterPro" id="IPR020538">
    <property type="entry name" value="Hydgase_Ni_incorp_HypA/HybF_CS"/>
</dbReference>
<dbReference type="STRING" id="249408.BOO71_0002038"/>
<feature type="binding site" evidence="5">
    <location>
        <position position="92"/>
    </location>
    <ligand>
        <name>Zn(2+)</name>
        <dbReference type="ChEBI" id="CHEBI:29105"/>
    </ligand>
</feature>
<sequence>MHEASIALSLIEVAREVVRENGGGRVTALTVRIGQWSSVVPEALQAAFPASAQGTPLEGARLSIVRVAGVGQCPQHGPVTLELTRGLRCPLCDAPTPTLLAGDELELDELELAPFVPASELFRHMPKFTEEEFAAREAVMAESREIAQEREFRFDSSEDDLEEENP</sequence>
<evidence type="ECO:0000313" key="6">
    <source>
        <dbReference type="EMBL" id="OLV19676.1"/>
    </source>
</evidence>
<dbReference type="EMBL" id="MSTI01000024">
    <property type="protein sequence ID" value="OLV19676.1"/>
    <property type="molecule type" value="Genomic_DNA"/>
</dbReference>
<dbReference type="Proteomes" id="UP000186607">
    <property type="component" value="Unassembled WGS sequence"/>
</dbReference>
<dbReference type="GO" id="GO:0016151">
    <property type="term" value="F:nickel cation binding"/>
    <property type="evidence" value="ECO:0007669"/>
    <property type="project" value="UniProtKB-UniRule"/>
</dbReference>
<keyword evidence="2 5" id="KW-0533">Nickel</keyword>
<accession>A0A1U7P3E0</accession>
<evidence type="ECO:0000256" key="5">
    <source>
        <dbReference type="HAMAP-Rule" id="MF_00213"/>
    </source>
</evidence>
<dbReference type="Gene3D" id="3.30.2320.80">
    <property type="match status" value="1"/>
</dbReference>
<evidence type="ECO:0000313" key="7">
    <source>
        <dbReference type="Proteomes" id="UP000186607"/>
    </source>
</evidence>
<keyword evidence="4 5" id="KW-0862">Zinc</keyword>
<feature type="binding site" evidence="5">
    <location>
        <position position="2"/>
    </location>
    <ligand>
        <name>Ni(2+)</name>
        <dbReference type="ChEBI" id="CHEBI:49786"/>
    </ligand>
</feature>
<evidence type="ECO:0000256" key="1">
    <source>
        <dbReference type="ARBA" id="ARBA00010748"/>
    </source>
</evidence>
<comment type="function">
    <text evidence="5">Involved in the maturation of [NiFe] hydrogenases. Required for nickel insertion into the metal center of the hydrogenase.</text>
</comment>
<dbReference type="PROSITE" id="PS01249">
    <property type="entry name" value="HYPA"/>
    <property type="match status" value="1"/>
</dbReference>
<dbReference type="RefSeq" id="WP_083652923.1">
    <property type="nucleotide sequence ID" value="NZ_MSTI01000024.1"/>
</dbReference>
<name>A0A1U7P3E0_9DEIO</name>
<dbReference type="AlphaFoldDB" id="A0A1U7P3E0"/>
<evidence type="ECO:0000256" key="3">
    <source>
        <dbReference type="ARBA" id="ARBA00022723"/>
    </source>
</evidence>
<keyword evidence="7" id="KW-1185">Reference proteome</keyword>
<comment type="similarity">
    <text evidence="1 5">Belongs to the HypA/HybF family.</text>
</comment>
<feature type="binding site" evidence="5">
    <location>
        <position position="89"/>
    </location>
    <ligand>
        <name>Zn(2+)</name>
        <dbReference type="ChEBI" id="CHEBI:29105"/>
    </ligand>
</feature>
<dbReference type="PANTHER" id="PTHR34535">
    <property type="entry name" value="HYDROGENASE MATURATION FACTOR HYPA"/>
    <property type="match status" value="1"/>
</dbReference>
<dbReference type="PANTHER" id="PTHR34535:SF3">
    <property type="entry name" value="HYDROGENASE MATURATION FACTOR HYPA"/>
    <property type="match status" value="1"/>
</dbReference>
<organism evidence="6 7">
    <name type="scientific">Deinococcus marmoris</name>
    <dbReference type="NCBI Taxonomy" id="249408"/>
    <lineage>
        <taxon>Bacteria</taxon>
        <taxon>Thermotogati</taxon>
        <taxon>Deinococcota</taxon>
        <taxon>Deinococci</taxon>
        <taxon>Deinococcales</taxon>
        <taxon>Deinococcaceae</taxon>
        <taxon>Deinococcus</taxon>
    </lineage>
</organism>
<evidence type="ECO:0000256" key="2">
    <source>
        <dbReference type="ARBA" id="ARBA00022596"/>
    </source>
</evidence>
<comment type="caution">
    <text evidence="6">The sequence shown here is derived from an EMBL/GenBank/DDBJ whole genome shotgun (WGS) entry which is preliminary data.</text>
</comment>
<reference evidence="6 7" key="1">
    <citation type="submission" date="2017-01" db="EMBL/GenBank/DDBJ databases">
        <title>Genome Analysis of Deinococcus marmoris KOPRI26562.</title>
        <authorList>
            <person name="Kim J.H."/>
            <person name="Oh H.-M."/>
        </authorList>
    </citation>
    <scope>NUCLEOTIDE SEQUENCE [LARGE SCALE GENOMIC DNA]</scope>
    <source>
        <strain evidence="6 7">KOPRI26562</strain>
    </source>
</reference>